<gene>
    <name evidence="7" type="ORF">HHL11_02625</name>
</gene>
<dbReference type="GO" id="GO:0005886">
    <property type="term" value="C:plasma membrane"/>
    <property type="evidence" value="ECO:0007669"/>
    <property type="project" value="UniProtKB-SubCell"/>
</dbReference>
<feature type="transmembrane region" description="Helical" evidence="6">
    <location>
        <begin position="270"/>
        <end position="291"/>
    </location>
</feature>
<evidence type="ECO:0000313" key="8">
    <source>
        <dbReference type="Proteomes" id="UP000541185"/>
    </source>
</evidence>
<name>A0A848H4E8_9BURK</name>
<sequence length="426" mass="44471">MQTTKTNPRAELLRDPNFRWLMAGSAVSLLGDQFTLIALPWLVLRITGDTAALGLVLALIGVPRALFILVGGAVVDRFSPYRVLMLTKHVNAVLLAVLAAGVYLGALPLPALYALALALGLASAFSIPSGTSMLPHALKPQFLGAANGMMMGLRQLSFFIGPMAAGLLIALFGDGGGSVRQPTGIALAFAVDAFSFALSAWTLARVRLHAAPAPAKANATLWSSIAEGLRNVGRDRELKACYLYWTAVALLVLGPLQIAMPVLAQSLPQLGASALGLMAGAHGGGTLLGMLVSGTRRLRIGTLGTRLLLADVVIGLLFVPMGHITATAQGAALMLAIGVLGGFMQVAVFTWIQRRVAPAMLGRAMSLFMFIFMGLVPLASAVTGWVLHYVPLATLFSACGLLLVAVAAIAWVASPVRRIDDALQPA</sequence>
<protein>
    <submittedName>
        <fullName evidence="7">MFS transporter</fullName>
    </submittedName>
</protein>
<feature type="transmembrane region" description="Helical" evidence="6">
    <location>
        <begin position="242"/>
        <end position="264"/>
    </location>
</feature>
<reference evidence="7 8" key="1">
    <citation type="submission" date="2020-04" db="EMBL/GenBank/DDBJ databases">
        <title>Ramlibacter sp. G-1-2-2 isolated from soil.</title>
        <authorList>
            <person name="Dahal R.H."/>
        </authorList>
    </citation>
    <scope>NUCLEOTIDE SEQUENCE [LARGE SCALE GENOMIC DNA]</scope>
    <source>
        <strain evidence="7 8">G-1-2-2</strain>
    </source>
</reference>
<dbReference type="InterPro" id="IPR036259">
    <property type="entry name" value="MFS_trans_sf"/>
</dbReference>
<organism evidence="7 8">
    <name type="scientific">Ramlibacter agri</name>
    <dbReference type="NCBI Taxonomy" id="2728837"/>
    <lineage>
        <taxon>Bacteria</taxon>
        <taxon>Pseudomonadati</taxon>
        <taxon>Pseudomonadota</taxon>
        <taxon>Betaproteobacteria</taxon>
        <taxon>Burkholderiales</taxon>
        <taxon>Comamonadaceae</taxon>
        <taxon>Ramlibacter</taxon>
    </lineage>
</organism>
<dbReference type="InterPro" id="IPR011701">
    <property type="entry name" value="MFS"/>
</dbReference>
<feature type="transmembrane region" description="Helical" evidence="6">
    <location>
        <begin position="303"/>
        <end position="324"/>
    </location>
</feature>
<keyword evidence="3 6" id="KW-0812">Transmembrane</keyword>
<feature type="transmembrane region" description="Helical" evidence="6">
    <location>
        <begin position="364"/>
        <end position="387"/>
    </location>
</feature>
<keyword evidence="5 6" id="KW-0472">Membrane</keyword>
<feature type="transmembrane region" description="Helical" evidence="6">
    <location>
        <begin position="20"/>
        <end position="44"/>
    </location>
</feature>
<comment type="caution">
    <text evidence="7">The sequence shown here is derived from an EMBL/GenBank/DDBJ whole genome shotgun (WGS) entry which is preliminary data.</text>
</comment>
<evidence type="ECO:0000256" key="5">
    <source>
        <dbReference type="ARBA" id="ARBA00023136"/>
    </source>
</evidence>
<keyword evidence="2" id="KW-1003">Cell membrane</keyword>
<dbReference type="Proteomes" id="UP000541185">
    <property type="component" value="Unassembled WGS sequence"/>
</dbReference>
<dbReference type="AlphaFoldDB" id="A0A848H4E8"/>
<feature type="transmembrane region" description="Helical" evidence="6">
    <location>
        <begin position="330"/>
        <end position="352"/>
    </location>
</feature>
<dbReference type="Gene3D" id="1.20.1250.20">
    <property type="entry name" value="MFS general substrate transporter like domains"/>
    <property type="match status" value="1"/>
</dbReference>
<feature type="transmembrane region" description="Helical" evidence="6">
    <location>
        <begin position="156"/>
        <end position="173"/>
    </location>
</feature>
<dbReference type="RefSeq" id="WP_169416855.1">
    <property type="nucleotide sequence ID" value="NZ_JABBFX010000001.1"/>
</dbReference>
<proteinExistence type="predicted"/>
<comment type="subcellular location">
    <subcellularLocation>
        <location evidence="1">Cell membrane</location>
        <topology evidence="1">Multi-pass membrane protein</topology>
    </subcellularLocation>
</comment>
<keyword evidence="8" id="KW-1185">Reference proteome</keyword>
<dbReference type="GO" id="GO:0022857">
    <property type="term" value="F:transmembrane transporter activity"/>
    <property type="evidence" value="ECO:0007669"/>
    <property type="project" value="InterPro"/>
</dbReference>
<feature type="transmembrane region" description="Helical" evidence="6">
    <location>
        <begin position="112"/>
        <end position="135"/>
    </location>
</feature>
<dbReference type="Pfam" id="PF07690">
    <property type="entry name" value="MFS_1"/>
    <property type="match status" value="1"/>
</dbReference>
<accession>A0A848H4E8</accession>
<feature type="transmembrane region" description="Helical" evidence="6">
    <location>
        <begin position="86"/>
        <end position="106"/>
    </location>
</feature>
<evidence type="ECO:0000256" key="2">
    <source>
        <dbReference type="ARBA" id="ARBA00022475"/>
    </source>
</evidence>
<dbReference type="PANTHER" id="PTHR23513:SF6">
    <property type="entry name" value="MAJOR FACILITATOR SUPERFAMILY ASSOCIATED DOMAIN-CONTAINING PROTEIN"/>
    <property type="match status" value="1"/>
</dbReference>
<evidence type="ECO:0000256" key="1">
    <source>
        <dbReference type="ARBA" id="ARBA00004651"/>
    </source>
</evidence>
<evidence type="ECO:0000313" key="7">
    <source>
        <dbReference type="EMBL" id="NML42628.1"/>
    </source>
</evidence>
<dbReference type="CDD" id="cd06173">
    <property type="entry name" value="MFS_MefA_like"/>
    <property type="match status" value="1"/>
</dbReference>
<evidence type="ECO:0000256" key="4">
    <source>
        <dbReference type="ARBA" id="ARBA00022989"/>
    </source>
</evidence>
<feature type="transmembrane region" description="Helical" evidence="6">
    <location>
        <begin position="50"/>
        <end position="74"/>
    </location>
</feature>
<dbReference type="EMBL" id="JABBFX010000001">
    <property type="protein sequence ID" value="NML42628.1"/>
    <property type="molecule type" value="Genomic_DNA"/>
</dbReference>
<evidence type="ECO:0000256" key="3">
    <source>
        <dbReference type="ARBA" id="ARBA00022692"/>
    </source>
</evidence>
<keyword evidence="4 6" id="KW-1133">Transmembrane helix</keyword>
<dbReference type="PANTHER" id="PTHR23513">
    <property type="entry name" value="INTEGRAL MEMBRANE EFFLUX PROTEIN-RELATED"/>
    <property type="match status" value="1"/>
</dbReference>
<feature type="transmembrane region" description="Helical" evidence="6">
    <location>
        <begin position="185"/>
        <end position="204"/>
    </location>
</feature>
<feature type="transmembrane region" description="Helical" evidence="6">
    <location>
        <begin position="393"/>
        <end position="413"/>
    </location>
</feature>
<evidence type="ECO:0000256" key="6">
    <source>
        <dbReference type="SAM" id="Phobius"/>
    </source>
</evidence>
<dbReference type="SUPFAM" id="SSF103473">
    <property type="entry name" value="MFS general substrate transporter"/>
    <property type="match status" value="1"/>
</dbReference>